<evidence type="ECO:0000259" key="2">
    <source>
        <dbReference type="Pfam" id="PF22664"/>
    </source>
</evidence>
<dbReference type="Proteomes" id="UP000799444">
    <property type="component" value="Unassembled WGS sequence"/>
</dbReference>
<evidence type="ECO:0000313" key="3">
    <source>
        <dbReference type="EMBL" id="KAF2727952.1"/>
    </source>
</evidence>
<accession>A0A9P4QII7</accession>
<dbReference type="OrthoDB" id="1862401at2759"/>
<dbReference type="AlphaFoldDB" id="A0A9P4QII7"/>
<gene>
    <name evidence="3" type="ORF">EJ04DRAFT_581686</name>
</gene>
<evidence type="ECO:0000313" key="4">
    <source>
        <dbReference type="Proteomes" id="UP000799444"/>
    </source>
</evidence>
<dbReference type="PANTHER" id="PTHR31896">
    <property type="entry name" value="FAMILY REGULATORY PROTEIN, PUTATIVE (AFU_ORTHOLOGUE AFUA_3G14730)-RELATED"/>
    <property type="match status" value="1"/>
</dbReference>
<dbReference type="Pfam" id="PF22664">
    <property type="entry name" value="TRI-like_N"/>
    <property type="match status" value="1"/>
</dbReference>
<dbReference type="InterPro" id="IPR054710">
    <property type="entry name" value="Tri101-like_N"/>
</dbReference>
<sequence length="447" mass="49485">MTDLNEPLDFLGEMPLLHKLYTQIAFCWPVPDPSSHPTIIETISHGLERLAESFPWLAGQVVDEGNGSFKIKSYQKTPPLIIKDYRDDPSIPDWDTLKTAKFPMRMLDESVICPRNTLPDPAADAAPVLLLQISWINNGMILTINAAHDTMDMTGQAHIISLLAKACHSDLFTEAELQDGNPNRRTIIPLFDSTWTPGPELAHQQFPTVEPGAPTLPPVSPPPKSTWSYFLFSGPALAALKKTATTSLPSGFVSTDDVLTAYIWQSVLRARLPRLDPQRRVQMARAVDARRYLGVSPTYPGLLQNMAFCASPLDTLLRDPLGVVAAQFRAAVDPSTSDIGVRTRGLVTLLSRSRDKSVVNYSGAMDWANDVQLSSWSKFDCYAHDFNLGLGRPEAVRRPRFFAIESLFYLMPKAPDGEVAAALCLRDEDLGRLRADEEFAKFATYVG</sequence>
<feature type="domain" description="Trichothecene 3-O-acetyltransferase-like N-terminal" evidence="2">
    <location>
        <begin position="20"/>
        <end position="167"/>
    </location>
</feature>
<evidence type="ECO:0000256" key="1">
    <source>
        <dbReference type="ARBA" id="ARBA00022679"/>
    </source>
</evidence>
<dbReference type="EMBL" id="ML996303">
    <property type="protein sequence ID" value="KAF2727952.1"/>
    <property type="molecule type" value="Genomic_DNA"/>
</dbReference>
<protein>
    <recommendedName>
        <fullName evidence="2">Trichothecene 3-O-acetyltransferase-like N-terminal domain-containing protein</fullName>
    </recommendedName>
</protein>
<keyword evidence="4" id="KW-1185">Reference proteome</keyword>
<proteinExistence type="predicted"/>
<reference evidence="3" key="1">
    <citation type="journal article" date="2020" name="Stud. Mycol.">
        <title>101 Dothideomycetes genomes: a test case for predicting lifestyles and emergence of pathogens.</title>
        <authorList>
            <person name="Haridas S."/>
            <person name="Albert R."/>
            <person name="Binder M."/>
            <person name="Bloem J."/>
            <person name="Labutti K."/>
            <person name="Salamov A."/>
            <person name="Andreopoulos B."/>
            <person name="Baker S."/>
            <person name="Barry K."/>
            <person name="Bills G."/>
            <person name="Bluhm B."/>
            <person name="Cannon C."/>
            <person name="Castanera R."/>
            <person name="Culley D."/>
            <person name="Daum C."/>
            <person name="Ezra D."/>
            <person name="Gonzalez J."/>
            <person name="Henrissat B."/>
            <person name="Kuo A."/>
            <person name="Liang C."/>
            <person name="Lipzen A."/>
            <person name="Lutzoni F."/>
            <person name="Magnuson J."/>
            <person name="Mondo S."/>
            <person name="Nolan M."/>
            <person name="Ohm R."/>
            <person name="Pangilinan J."/>
            <person name="Park H.-J."/>
            <person name="Ramirez L."/>
            <person name="Alfaro M."/>
            <person name="Sun H."/>
            <person name="Tritt A."/>
            <person name="Yoshinaga Y."/>
            <person name="Zwiers L.-H."/>
            <person name="Turgeon B."/>
            <person name="Goodwin S."/>
            <person name="Spatafora J."/>
            <person name="Crous P."/>
            <person name="Grigoriev I."/>
        </authorList>
    </citation>
    <scope>NUCLEOTIDE SEQUENCE</scope>
    <source>
        <strain evidence="3">CBS 125425</strain>
    </source>
</reference>
<keyword evidence="1" id="KW-0808">Transferase</keyword>
<dbReference type="InterPro" id="IPR051283">
    <property type="entry name" value="Sec_Metabolite_Acyltrans"/>
</dbReference>
<dbReference type="Gene3D" id="3.30.559.10">
    <property type="entry name" value="Chloramphenicol acetyltransferase-like domain"/>
    <property type="match status" value="2"/>
</dbReference>
<dbReference type="GO" id="GO:0016740">
    <property type="term" value="F:transferase activity"/>
    <property type="evidence" value="ECO:0007669"/>
    <property type="project" value="UniProtKB-KW"/>
</dbReference>
<comment type="caution">
    <text evidence="3">The sequence shown here is derived from an EMBL/GenBank/DDBJ whole genome shotgun (WGS) entry which is preliminary data.</text>
</comment>
<name>A0A9P4QII7_9PLEO</name>
<dbReference type="InterPro" id="IPR023213">
    <property type="entry name" value="CAT-like_dom_sf"/>
</dbReference>
<organism evidence="3 4">
    <name type="scientific">Polyplosphaeria fusca</name>
    <dbReference type="NCBI Taxonomy" id="682080"/>
    <lineage>
        <taxon>Eukaryota</taxon>
        <taxon>Fungi</taxon>
        <taxon>Dikarya</taxon>
        <taxon>Ascomycota</taxon>
        <taxon>Pezizomycotina</taxon>
        <taxon>Dothideomycetes</taxon>
        <taxon>Pleosporomycetidae</taxon>
        <taxon>Pleosporales</taxon>
        <taxon>Tetraplosphaeriaceae</taxon>
        <taxon>Polyplosphaeria</taxon>
    </lineage>
</organism>
<dbReference type="PANTHER" id="PTHR31896:SF64">
    <property type="entry name" value="TRICHOTHECENE 3-O-ACETYLTRANSFERASE"/>
    <property type="match status" value="1"/>
</dbReference>